<keyword evidence="1" id="KW-0496">Mitochondrion</keyword>
<sequence>MGTHPEILTYRYKPRNKKSRYSQAISPPTTLTHLLHSPTLTLLLTHSITTHFLTNYTYFTKLLHYLPYSLTPFTHSLSHSLTNLV</sequence>
<dbReference type="EMBL" id="LKAM01000005">
    <property type="protein sequence ID" value="KUM48623.1"/>
    <property type="molecule type" value="Genomic_DNA"/>
</dbReference>
<gene>
    <name evidence="1" type="ORF">ABT39_MTgene4638</name>
</gene>
<protein>
    <submittedName>
        <fullName evidence="1">Uncharacterized protein</fullName>
    </submittedName>
</protein>
<evidence type="ECO:0000313" key="1">
    <source>
        <dbReference type="EMBL" id="KUM48623.1"/>
    </source>
</evidence>
<reference evidence="1" key="1">
    <citation type="journal article" date="2015" name="Genome Biol. Evol.">
        <title>Organellar Genomes of White Spruce (Picea glauca): Assembly and Annotation.</title>
        <authorList>
            <person name="Jackman S.D."/>
            <person name="Warren R.L."/>
            <person name="Gibb E.A."/>
            <person name="Vandervalk B.P."/>
            <person name="Mohamadi H."/>
            <person name="Chu J."/>
            <person name="Raymond A."/>
            <person name="Pleasance S."/>
            <person name="Coope R."/>
            <person name="Wildung M.R."/>
            <person name="Ritland C.E."/>
            <person name="Bousquet J."/>
            <person name="Jones S.J."/>
            <person name="Bohlmann J."/>
            <person name="Birol I."/>
        </authorList>
    </citation>
    <scope>NUCLEOTIDE SEQUENCE [LARGE SCALE GENOMIC DNA]</scope>
    <source>
        <tissue evidence="1">Flushing bud</tissue>
    </source>
</reference>
<proteinExistence type="predicted"/>
<accession>A0A117NHM7</accession>
<geneLocation type="mitochondrion" evidence="1"/>
<dbReference type="AlphaFoldDB" id="A0A117NHM7"/>
<organism evidence="1">
    <name type="scientific">Picea glauca</name>
    <name type="common">White spruce</name>
    <name type="synonym">Pinus glauca</name>
    <dbReference type="NCBI Taxonomy" id="3330"/>
    <lineage>
        <taxon>Eukaryota</taxon>
        <taxon>Viridiplantae</taxon>
        <taxon>Streptophyta</taxon>
        <taxon>Embryophyta</taxon>
        <taxon>Tracheophyta</taxon>
        <taxon>Spermatophyta</taxon>
        <taxon>Pinopsida</taxon>
        <taxon>Pinidae</taxon>
        <taxon>Conifers I</taxon>
        <taxon>Pinales</taxon>
        <taxon>Pinaceae</taxon>
        <taxon>Picea</taxon>
    </lineage>
</organism>
<name>A0A117NHM7_PICGL</name>
<comment type="caution">
    <text evidence="1">The sequence shown here is derived from an EMBL/GenBank/DDBJ whole genome shotgun (WGS) entry which is preliminary data.</text>
</comment>